<feature type="transmembrane region" description="Helical" evidence="15">
    <location>
        <begin position="903"/>
        <end position="927"/>
    </location>
</feature>
<dbReference type="InterPro" id="IPR032631">
    <property type="entry name" value="P-type_ATPase_N"/>
</dbReference>
<reference evidence="18 19" key="1">
    <citation type="submission" date="2016-11" db="EMBL/GenBank/DDBJ databases">
        <title>The macronuclear genome of Stentor coeruleus: a giant cell with tiny introns.</title>
        <authorList>
            <person name="Slabodnick M."/>
            <person name="Ruby J.G."/>
            <person name="Reiff S.B."/>
            <person name="Swart E.C."/>
            <person name="Gosai S."/>
            <person name="Prabakaran S."/>
            <person name="Witkowska E."/>
            <person name="Larue G.E."/>
            <person name="Fisher S."/>
            <person name="Freeman R.M."/>
            <person name="Gunawardena J."/>
            <person name="Chu W."/>
            <person name="Stover N.A."/>
            <person name="Gregory B.D."/>
            <person name="Nowacki M."/>
            <person name="Derisi J."/>
            <person name="Roy S.W."/>
            <person name="Marshall W.F."/>
            <person name="Sood P."/>
        </authorList>
    </citation>
    <scope>NUCLEOTIDE SEQUENCE [LARGE SCALE GENOMIC DNA]</scope>
    <source>
        <strain evidence="18">WM001</strain>
    </source>
</reference>
<feature type="transmembrane region" description="Helical" evidence="15">
    <location>
        <begin position="831"/>
        <end position="852"/>
    </location>
</feature>
<evidence type="ECO:0000256" key="15">
    <source>
        <dbReference type="RuleBase" id="RU362033"/>
    </source>
</evidence>
<dbReference type="PANTHER" id="PTHR24092">
    <property type="entry name" value="PROBABLE PHOSPHOLIPID-TRANSPORTING ATPASE"/>
    <property type="match status" value="1"/>
</dbReference>
<sequence length="1106" mass="126354">MERGSVQNTTPERLIYVPKLEPSHFIPNSITTCKYNFLTFLPKNLWFQFQKLANIYFLIIAVLQVIPQITVSDGVPNILLPLGFVLTVSAVKDLLEDLNRRKSDNEENNRQILKWQNSNWESLKWMDICVGDVVKVRKNEYFPADLILLSSSEPNGLCYIETKNLDGETNLKHKLCCRVLHDMLHDEGALDRFFAEIICEIPNPMIYEFKGKITAMDTEVMLGTEQFLLRGSSLRNTEWIIGIVVYSGHETKIMLNSSKSQNKFSFLEARMNDEIINIFILQVTICLFCALFYVIWFSHTSSDTEQYLELDEHTESRLVVFILIFFTWMLIFTNFVPISLIVTLEMVKFVQGIFISWDIKMYYEENDTPARVQSSNLNEELGQIHYIFSDKTGTLTCNIMEFRKFCINGTSYGTNKRQGPESKKPAVDFVDPSFDAFAEDYQEFLLHLALCHTIVTEKAENGEIEYKASSPDELALVSAAKFFGVELLGRNGNQEVIISVHGEEKAYQVLNILEFSSNRKRMSIVCRFPNGKLYLLCKGADTMLLPRLQRDQRNIEKSWEYLEAYASEGLRTLVLATRELSDDEYEAWNTEYLRAMGDIVNREKLVSQVNELLEKNLLLTGITAIEDKLQDGVPAAISFIREAGIKVWVLTGDKIETAINIGFSSALLTNEMSRAIIDGTSEYTVKFQLQEALSGNRFNASKFALIISGDSLLKILKSDLIFMFIKLIDKADVVLACRVSPQQKADLVRLIRDVKPNVRTLSIGDGANDVNMILAAHVGVGIAGLEGNQAVRAADYSIAQFAYLKRLLFTHGRECYRRNANLIGYNFYKNLLLTLPLFFYGIFSAFSGQILYSMWTYQLFNVWFASFPIMIYAIFDKDKEFHKLEQMPELYKIGLKDKLFHGIAFWSWIVEGVLESVVLTIVSVYSICYSSTESNGRIMGMWEVSDLIYSLVVIVCNLRVFGFSLTFYWFSVLISFLSVVMYFLTSAILTQWLPIETYLDNYDGRGSTAKILQVANTYFVIIIVCAGIFIIAPIIKYIKKIKKLLTPPPKYKEIPENDNEEQVEPDEDLPLSTYTPLLARKHTGFAFSGELGHTPQITDPSFRRQS</sequence>
<feature type="transmembrane region" description="Helical" evidence="15">
    <location>
        <begin position="275"/>
        <end position="298"/>
    </location>
</feature>
<feature type="binding site" evidence="13">
    <location>
        <position position="744"/>
    </location>
    <ligand>
        <name>ATP</name>
        <dbReference type="ChEBI" id="CHEBI:30616"/>
    </ligand>
</feature>
<feature type="binding site" evidence="13">
    <location>
        <position position="769"/>
    </location>
    <ligand>
        <name>ATP</name>
        <dbReference type="ChEBI" id="CHEBI:30616"/>
    </ligand>
</feature>
<feature type="active site" description="4-aspartylphosphate intermediate" evidence="12">
    <location>
        <position position="390"/>
    </location>
</feature>
<dbReference type="Pfam" id="PF13246">
    <property type="entry name" value="Cation_ATPase"/>
    <property type="match status" value="1"/>
</dbReference>
<feature type="domain" description="P-type ATPase N-terminal" evidence="16">
    <location>
        <begin position="23"/>
        <end position="73"/>
    </location>
</feature>
<dbReference type="PROSITE" id="PS00154">
    <property type="entry name" value="ATPASE_E1_E2"/>
    <property type="match status" value="1"/>
</dbReference>
<evidence type="ECO:0000256" key="12">
    <source>
        <dbReference type="PIRSR" id="PIRSR606539-1"/>
    </source>
</evidence>
<dbReference type="InterPro" id="IPR001757">
    <property type="entry name" value="P_typ_ATPase"/>
</dbReference>
<evidence type="ECO:0000256" key="3">
    <source>
        <dbReference type="ARBA" id="ARBA00022692"/>
    </source>
</evidence>
<gene>
    <name evidence="18" type="ORF">SteCoe_21684</name>
</gene>
<feature type="binding site" evidence="14">
    <location>
        <position position="769"/>
    </location>
    <ligand>
        <name>Mg(2+)</name>
        <dbReference type="ChEBI" id="CHEBI:18420"/>
    </ligand>
</feature>
<keyword evidence="5 13" id="KW-0547">Nucleotide-binding</keyword>
<feature type="binding site" evidence="13">
    <location>
        <position position="391"/>
    </location>
    <ligand>
        <name>ATP</name>
        <dbReference type="ChEBI" id="CHEBI:30616"/>
    </ligand>
</feature>
<feature type="binding site" evidence="13">
    <location>
        <position position="392"/>
    </location>
    <ligand>
        <name>ATP</name>
        <dbReference type="ChEBI" id="CHEBI:30616"/>
    </ligand>
</feature>
<keyword evidence="9 15" id="KW-1133">Transmembrane helix</keyword>
<protein>
    <recommendedName>
        <fullName evidence="15">Phospholipid-transporting ATPase</fullName>
        <ecNumber evidence="15">7.6.2.1</ecNumber>
    </recommendedName>
</protein>
<evidence type="ECO:0000256" key="11">
    <source>
        <dbReference type="ARBA" id="ARBA00034036"/>
    </source>
</evidence>
<dbReference type="NCBIfam" id="TIGR01494">
    <property type="entry name" value="ATPase_P-type"/>
    <property type="match status" value="1"/>
</dbReference>
<keyword evidence="19" id="KW-1185">Reference proteome</keyword>
<dbReference type="SUPFAM" id="SSF81653">
    <property type="entry name" value="Calcium ATPase, transduction domain A"/>
    <property type="match status" value="1"/>
</dbReference>
<dbReference type="InterPro" id="IPR023298">
    <property type="entry name" value="ATPase_P-typ_TM_dom_sf"/>
</dbReference>
<dbReference type="Pfam" id="PF16212">
    <property type="entry name" value="PhoLip_ATPase_C"/>
    <property type="match status" value="1"/>
</dbReference>
<dbReference type="GO" id="GO:0000287">
    <property type="term" value="F:magnesium ion binding"/>
    <property type="evidence" value="ECO:0007669"/>
    <property type="project" value="UniProtKB-UniRule"/>
</dbReference>
<evidence type="ECO:0000256" key="1">
    <source>
        <dbReference type="ARBA" id="ARBA00004141"/>
    </source>
</evidence>
<dbReference type="NCBIfam" id="TIGR01652">
    <property type="entry name" value="ATPase-Plipid"/>
    <property type="match status" value="1"/>
</dbReference>
<comment type="similarity">
    <text evidence="2 15">Belongs to the cation transport ATPase (P-type) (TC 3.A.3) family. Type IV subfamily.</text>
</comment>
<dbReference type="InterPro" id="IPR023299">
    <property type="entry name" value="ATPase_P-typ_cyto_dom_N"/>
</dbReference>
<accession>A0A1R2BP24</accession>
<feature type="binding site" evidence="14">
    <location>
        <position position="765"/>
    </location>
    <ligand>
        <name>Mg(2+)</name>
        <dbReference type="ChEBI" id="CHEBI:18420"/>
    </ligand>
</feature>
<evidence type="ECO:0000259" key="16">
    <source>
        <dbReference type="Pfam" id="PF16209"/>
    </source>
</evidence>
<evidence type="ECO:0000259" key="17">
    <source>
        <dbReference type="Pfam" id="PF16212"/>
    </source>
</evidence>
<keyword evidence="10 15" id="KW-0472">Membrane</keyword>
<evidence type="ECO:0000256" key="6">
    <source>
        <dbReference type="ARBA" id="ARBA00022840"/>
    </source>
</evidence>
<comment type="catalytic activity">
    <reaction evidence="11 15">
        <text>ATP + H2O + phospholipidSide 1 = ADP + phosphate + phospholipidSide 2.</text>
        <dbReference type="EC" id="7.6.2.1"/>
    </reaction>
</comment>
<dbReference type="EC" id="7.6.2.1" evidence="15"/>
<keyword evidence="4 14" id="KW-0479">Metal-binding</keyword>
<feature type="transmembrane region" description="Helical" evidence="15">
    <location>
        <begin position="947"/>
        <end position="969"/>
    </location>
</feature>
<feature type="binding site" evidence="13">
    <location>
        <position position="571"/>
    </location>
    <ligand>
        <name>ATP</name>
        <dbReference type="ChEBI" id="CHEBI:30616"/>
    </ligand>
</feature>
<dbReference type="InterPro" id="IPR044492">
    <property type="entry name" value="P_typ_ATPase_HD_dom"/>
</dbReference>
<feature type="transmembrane region" description="Helical" evidence="15">
    <location>
        <begin position="53"/>
        <end position="72"/>
    </location>
</feature>
<dbReference type="Gene3D" id="2.70.150.10">
    <property type="entry name" value="Calcium-transporting ATPase, cytoplasmic transduction domain A"/>
    <property type="match status" value="1"/>
</dbReference>
<evidence type="ECO:0000313" key="18">
    <source>
        <dbReference type="EMBL" id="OMJ78487.1"/>
    </source>
</evidence>
<evidence type="ECO:0000256" key="7">
    <source>
        <dbReference type="ARBA" id="ARBA00022842"/>
    </source>
</evidence>
<feature type="binding site" evidence="13">
    <location>
        <position position="473"/>
    </location>
    <ligand>
        <name>ATP</name>
        <dbReference type="ChEBI" id="CHEBI:30616"/>
    </ligand>
</feature>
<keyword evidence="6 13" id="KW-0067">ATP-binding</keyword>
<dbReference type="GO" id="GO:0045332">
    <property type="term" value="P:phospholipid translocation"/>
    <property type="evidence" value="ECO:0007669"/>
    <property type="project" value="TreeGrafter"/>
</dbReference>
<feature type="binding site" evidence="14">
    <location>
        <position position="390"/>
    </location>
    <ligand>
        <name>Mg(2+)</name>
        <dbReference type="ChEBI" id="CHEBI:18420"/>
    </ligand>
</feature>
<feature type="transmembrane region" description="Helical" evidence="15">
    <location>
        <begin position="1015"/>
        <end position="1035"/>
    </location>
</feature>
<evidence type="ECO:0000256" key="13">
    <source>
        <dbReference type="PIRSR" id="PIRSR606539-2"/>
    </source>
</evidence>
<feature type="binding site" evidence="14">
    <location>
        <position position="392"/>
    </location>
    <ligand>
        <name>Mg(2+)</name>
        <dbReference type="ChEBI" id="CHEBI:18420"/>
    </ligand>
</feature>
<feature type="transmembrane region" description="Helical" evidence="15">
    <location>
        <begin position="858"/>
        <end position="875"/>
    </location>
</feature>
<dbReference type="SUPFAM" id="SSF56784">
    <property type="entry name" value="HAD-like"/>
    <property type="match status" value="1"/>
</dbReference>
<organism evidence="18 19">
    <name type="scientific">Stentor coeruleus</name>
    <dbReference type="NCBI Taxonomy" id="5963"/>
    <lineage>
        <taxon>Eukaryota</taxon>
        <taxon>Sar</taxon>
        <taxon>Alveolata</taxon>
        <taxon>Ciliophora</taxon>
        <taxon>Postciliodesmatophora</taxon>
        <taxon>Heterotrichea</taxon>
        <taxon>Heterotrichida</taxon>
        <taxon>Stentoridae</taxon>
        <taxon>Stentor</taxon>
    </lineage>
</organism>
<dbReference type="GO" id="GO:0016887">
    <property type="term" value="F:ATP hydrolysis activity"/>
    <property type="evidence" value="ECO:0007669"/>
    <property type="project" value="InterPro"/>
</dbReference>
<feature type="transmembrane region" description="Helical" evidence="15">
    <location>
        <begin position="318"/>
        <end position="344"/>
    </location>
</feature>
<dbReference type="InterPro" id="IPR036412">
    <property type="entry name" value="HAD-like_sf"/>
</dbReference>
<evidence type="ECO:0000256" key="10">
    <source>
        <dbReference type="ARBA" id="ARBA00023136"/>
    </source>
</evidence>
<feature type="transmembrane region" description="Helical" evidence="15">
    <location>
        <begin position="976"/>
        <end position="995"/>
    </location>
</feature>
<evidence type="ECO:0000256" key="4">
    <source>
        <dbReference type="ARBA" id="ARBA00022723"/>
    </source>
</evidence>
<proteinExistence type="inferred from homology"/>
<dbReference type="OrthoDB" id="377733at2759"/>
<dbReference type="PANTHER" id="PTHR24092:SF150">
    <property type="entry name" value="PHOSPHOLIPID-TRANSPORTING ATPASE"/>
    <property type="match status" value="1"/>
</dbReference>
<dbReference type="GO" id="GO:0140326">
    <property type="term" value="F:ATPase-coupled intramembrane lipid transporter activity"/>
    <property type="evidence" value="ECO:0007669"/>
    <property type="project" value="UniProtKB-EC"/>
</dbReference>
<feature type="binding site" evidence="13">
    <location>
        <position position="652"/>
    </location>
    <ligand>
        <name>ATP</name>
        <dbReference type="ChEBI" id="CHEBI:30616"/>
    </ligand>
</feature>
<feature type="binding site" evidence="13">
    <location>
        <position position="738"/>
    </location>
    <ligand>
        <name>ATP</name>
        <dbReference type="ChEBI" id="CHEBI:30616"/>
    </ligand>
</feature>
<evidence type="ECO:0000256" key="8">
    <source>
        <dbReference type="ARBA" id="ARBA00022967"/>
    </source>
</evidence>
<dbReference type="Gene3D" id="3.40.50.1000">
    <property type="entry name" value="HAD superfamily/HAD-like"/>
    <property type="match status" value="1"/>
</dbReference>
<dbReference type="Proteomes" id="UP000187209">
    <property type="component" value="Unassembled WGS sequence"/>
</dbReference>
<comment type="caution">
    <text evidence="18">The sequence shown here is derived from an EMBL/GenBank/DDBJ whole genome shotgun (WGS) entry which is preliminary data.</text>
</comment>
<dbReference type="EMBL" id="MPUH01000519">
    <property type="protein sequence ID" value="OMJ78487.1"/>
    <property type="molecule type" value="Genomic_DNA"/>
</dbReference>
<feature type="binding site" evidence="13">
    <location>
        <position position="651"/>
    </location>
    <ligand>
        <name>ATP</name>
        <dbReference type="ChEBI" id="CHEBI:30616"/>
    </ligand>
</feature>
<dbReference type="FunFam" id="3.40.50.1000:FF:000014">
    <property type="entry name" value="Phospholipid-transporting ATPase"/>
    <property type="match status" value="1"/>
</dbReference>
<keyword evidence="8 15" id="KW-1278">Translocase</keyword>
<dbReference type="SFLD" id="SFLDS00003">
    <property type="entry name" value="Haloacid_Dehalogenase"/>
    <property type="match status" value="1"/>
</dbReference>
<keyword evidence="3 15" id="KW-0812">Transmembrane</keyword>
<dbReference type="InterPro" id="IPR018303">
    <property type="entry name" value="ATPase_P-typ_P_site"/>
</dbReference>
<feature type="domain" description="P-type ATPase C-terminal" evidence="17">
    <location>
        <begin position="791"/>
        <end position="1041"/>
    </location>
</feature>
<dbReference type="PRINTS" id="PR00119">
    <property type="entry name" value="CATATPASE"/>
</dbReference>
<dbReference type="GO" id="GO:0005886">
    <property type="term" value="C:plasma membrane"/>
    <property type="evidence" value="ECO:0007669"/>
    <property type="project" value="TreeGrafter"/>
</dbReference>
<dbReference type="InterPro" id="IPR006539">
    <property type="entry name" value="P-type_ATPase_IV"/>
</dbReference>
<dbReference type="Pfam" id="PF16209">
    <property type="entry name" value="PhoLip_ATPase_N"/>
    <property type="match status" value="1"/>
</dbReference>
<evidence type="ECO:0000256" key="2">
    <source>
        <dbReference type="ARBA" id="ARBA00008109"/>
    </source>
</evidence>
<evidence type="ECO:0000256" key="5">
    <source>
        <dbReference type="ARBA" id="ARBA00022741"/>
    </source>
</evidence>
<feature type="binding site" evidence="13">
    <location>
        <position position="538"/>
    </location>
    <ligand>
        <name>ATP</name>
        <dbReference type="ChEBI" id="CHEBI:30616"/>
    </ligand>
</feature>
<evidence type="ECO:0000256" key="9">
    <source>
        <dbReference type="ARBA" id="ARBA00022989"/>
    </source>
</evidence>
<dbReference type="SFLD" id="SFLDF00027">
    <property type="entry name" value="p-type_atpase"/>
    <property type="match status" value="1"/>
</dbReference>
<feature type="binding site" evidence="13">
    <location>
        <position position="653"/>
    </location>
    <ligand>
        <name>ATP</name>
        <dbReference type="ChEBI" id="CHEBI:30616"/>
    </ligand>
</feature>
<dbReference type="InterPro" id="IPR008250">
    <property type="entry name" value="ATPase_P-typ_transduc_dom_A_sf"/>
</dbReference>
<dbReference type="AlphaFoldDB" id="A0A1R2BP24"/>
<feature type="binding site" evidence="13">
    <location>
        <position position="515"/>
    </location>
    <ligand>
        <name>ATP</name>
        <dbReference type="ChEBI" id="CHEBI:30616"/>
    </ligand>
</feature>
<dbReference type="InterPro" id="IPR023214">
    <property type="entry name" value="HAD_sf"/>
</dbReference>
<dbReference type="FunFam" id="2.70.150.10:FF:000054">
    <property type="entry name" value="Phospholipid-transporting ATPase"/>
    <property type="match status" value="1"/>
</dbReference>
<dbReference type="GO" id="GO:0005524">
    <property type="term" value="F:ATP binding"/>
    <property type="evidence" value="ECO:0007669"/>
    <property type="project" value="UniProtKB-UniRule"/>
</dbReference>
<feature type="binding site" evidence="13">
    <location>
        <position position="390"/>
    </location>
    <ligand>
        <name>ATP</name>
        <dbReference type="ChEBI" id="CHEBI:30616"/>
    </ligand>
</feature>
<comment type="cofactor">
    <cofactor evidence="14">
        <name>Mg(2+)</name>
        <dbReference type="ChEBI" id="CHEBI:18420"/>
    </cofactor>
</comment>
<dbReference type="InterPro" id="IPR032630">
    <property type="entry name" value="P_typ_ATPase_c"/>
</dbReference>
<dbReference type="SUPFAM" id="SSF81660">
    <property type="entry name" value="Metal cation-transporting ATPase, ATP-binding domain N"/>
    <property type="match status" value="1"/>
</dbReference>
<dbReference type="SUPFAM" id="SSF81665">
    <property type="entry name" value="Calcium ATPase, transmembrane domain M"/>
    <property type="match status" value="1"/>
</dbReference>
<evidence type="ECO:0000256" key="14">
    <source>
        <dbReference type="PIRSR" id="PIRSR606539-3"/>
    </source>
</evidence>
<name>A0A1R2BP24_9CILI</name>
<comment type="subcellular location">
    <subcellularLocation>
        <location evidence="1 15">Membrane</location>
        <topology evidence="1 15">Multi-pass membrane protein</topology>
    </subcellularLocation>
</comment>
<dbReference type="Gene3D" id="3.40.1110.10">
    <property type="entry name" value="Calcium-transporting ATPase, cytoplasmic domain N"/>
    <property type="match status" value="1"/>
</dbReference>
<evidence type="ECO:0000313" key="19">
    <source>
        <dbReference type="Proteomes" id="UP000187209"/>
    </source>
</evidence>
<dbReference type="SFLD" id="SFLDG00002">
    <property type="entry name" value="C1.7:_P-type_atpase_like"/>
    <property type="match status" value="1"/>
</dbReference>
<keyword evidence="7 14" id="KW-0460">Magnesium</keyword>
<feature type="binding site" evidence="13">
    <location>
        <position position="768"/>
    </location>
    <ligand>
        <name>ATP</name>
        <dbReference type="ChEBI" id="CHEBI:30616"/>
    </ligand>
</feature>